<keyword evidence="1" id="KW-0472">Membrane</keyword>
<proteinExistence type="predicted"/>
<name>J4H1K7_9APHY</name>
<keyword evidence="1" id="KW-1133">Transmembrane helix</keyword>
<evidence type="ECO:0000313" key="2">
    <source>
        <dbReference type="EMBL" id="CCL99969.1"/>
    </source>
</evidence>
<keyword evidence="3" id="KW-1185">Reference proteome</keyword>
<dbReference type="HOGENOM" id="CLU_054794_2_1_1"/>
<dbReference type="PANTHER" id="PTHR39336:SF1">
    <property type="entry name" value="PYRIDOXAMINE PHOSPHATE OXIDASE FAMILY PROTEIN (AFU_ORTHOLOGUE AFUA_6G11440)"/>
    <property type="match status" value="1"/>
</dbReference>
<dbReference type="InParanoid" id="J4H1K7"/>
<accession>J4H1K7</accession>
<dbReference type="STRING" id="599839.J4H1K7"/>
<keyword evidence="1" id="KW-0812">Transmembrane</keyword>
<dbReference type="SUPFAM" id="SSF50475">
    <property type="entry name" value="FMN-binding split barrel"/>
    <property type="match status" value="1"/>
</dbReference>
<organism evidence="2 3">
    <name type="scientific">Fibroporia radiculosa</name>
    <dbReference type="NCBI Taxonomy" id="599839"/>
    <lineage>
        <taxon>Eukaryota</taxon>
        <taxon>Fungi</taxon>
        <taxon>Dikarya</taxon>
        <taxon>Basidiomycota</taxon>
        <taxon>Agaricomycotina</taxon>
        <taxon>Agaricomycetes</taxon>
        <taxon>Polyporales</taxon>
        <taxon>Fibroporiaceae</taxon>
        <taxon>Fibroporia</taxon>
    </lineage>
</organism>
<dbReference type="PANTHER" id="PTHR39336">
    <property type="entry name" value="PYRIDOXAMINE PHOSPHATE OXIDASE FAMILY PROTEIN (AFU_ORTHOLOGUE AFUA_6G11440)"/>
    <property type="match status" value="1"/>
</dbReference>
<feature type="transmembrane region" description="Helical" evidence="1">
    <location>
        <begin position="383"/>
        <end position="407"/>
    </location>
</feature>
<dbReference type="EMBL" id="HE796958">
    <property type="protein sequence ID" value="CCL99969.1"/>
    <property type="molecule type" value="Genomic_DNA"/>
</dbReference>
<protein>
    <submittedName>
        <fullName evidence="2">Uncharacterized protein</fullName>
    </submittedName>
</protein>
<evidence type="ECO:0000256" key="1">
    <source>
        <dbReference type="SAM" id="Phobius"/>
    </source>
</evidence>
<dbReference type="AlphaFoldDB" id="J4H1K7"/>
<dbReference type="RefSeq" id="XP_012179252.1">
    <property type="nucleotide sequence ID" value="XM_012323862.1"/>
</dbReference>
<dbReference type="Proteomes" id="UP000006352">
    <property type="component" value="Unassembled WGS sequence"/>
</dbReference>
<dbReference type="InterPro" id="IPR012349">
    <property type="entry name" value="Split_barrel_FMN-bd"/>
</dbReference>
<dbReference type="GeneID" id="24094880"/>
<evidence type="ECO:0000313" key="3">
    <source>
        <dbReference type="Proteomes" id="UP000006352"/>
    </source>
</evidence>
<sequence length="416" mass="45422">MVKYYDEISPELAKWVEEQQMFWVASAPLTGDGHVNLSPKGLQGTFHIVNPNKVWYEDCTGSGSETMAHIREPGNGRVTIMFCAFEGPPRIMRLFCKGTVYEFGTIEYQTLLPPEKRLPGSRSAVVLDVYKVQTSCGYAVPLYNFVTHRPTLLNWTAQLAAADIASHGNPESADMTPDWKVPEKGLKAYWARMNTESLDGLPAMKDAHISAVAPTHAPSEGRWGKDVTVRTIYEFGTAEFDTLVPADKRLHGSRFAVVLDVYKIQTSCGFGGPLYSFVAHRPTLNWSAQLAAADLACDAEEESPSEPPKEDLSSRKSGLKAYWAKTNVESLGGLTAIKSAHVSDVTPAHAPPSGEWSKDAQAALTNTTRQTGVNSKVVEGASWITYAEVMMVLSAFLMGLAVSAMYVEVACVTRSC</sequence>
<dbReference type="OrthoDB" id="539398at2759"/>
<dbReference type="Gene3D" id="2.30.110.10">
    <property type="entry name" value="Electron Transport, Fmn-binding Protein, Chain A"/>
    <property type="match status" value="1"/>
</dbReference>
<gene>
    <name evidence="2" type="ORF">FIBRA_01994</name>
</gene>
<reference evidence="2 3" key="1">
    <citation type="journal article" date="2012" name="Appl. Environ. Microbiol.">
        <title>Short-read sequencing for genomic analysis of the brown rot fungus Fibroporia radiculosa.</title>
        <authorList>
            <person name="Tang J.D."/>
            <person name="Perkins A.D."/>
            <person name="Sonstegard T.S."/>
            <person name="Schroeder S.G."/>
            <person name="Burgess S.C."/>
            <person name="Diehl S.V."/>
        </authorList>
    </citation>
    <scope>NUCLEOTIDE SEQUENCE [LARGE SCALE GENOMIC DNA]</scope>
    <source>
        <strain evidence="2 3">TFFH 294</strain>
    </source>
</reference>